<proteinExistence type="predicted"/>
<dbReference type="GO" id="GO:0001227">
    <property type="term" value="F:DNA-binding transcription repressor activity, RNA polymerase II-specific"/>
    <property type="evidence" value="ECO:0007669"/>
    <property type="project" value="Ensembl"/>
</dbReference>
<dbReference type="Gene3D" id="1.10.10.60">
    <property type="entry name" value="Homeodomain-like"/>
    <property type="match status" value="1"/>
</dbReference>
<keyword evidence="2" id="KW-0371">Homeobox</keyword>
<keyword evidence="1" id="KW-0238">DNA-binding</keyword>
<name>A0A8C8VSM5_PERMB</name>
<protein>
    <submittedName>
        <fullName evidence="4">Distal-less homeobox 4</fullName>
    </submittedName>
</protein>
<sequence length="232" mass="25403">MTSLPCPLPGRDTSNVVFPDLAPAPSVVAAYPLGLSPETAASPYSPYSRPYGHLLSLSYPGPATPGNSYLASQQLSAARSQLFRRPAEHPQELEAESEKPALSLEPWQQPLTRQLRGPRTIYSSLQLQHLNQRLKAQRAAHLGLTQTQAKIWFQNKCCSEYKKLLKQNSKEQEEDFSGRSPSLSPCSPNLPSIWDLLKAGALPTRGPTVPSEPGISIIPPPPPDVLLRPQMI</sequence>
<evidence type="ECO:0000313" key="4">
    <source>
        <dbReference type="Ensembl" id="ENSPEMP00000003134.2"/>
    </source>
</evidence>
<dbReference type="GO" id="GO:0000978">
    <property type="term" value="F:RNA polymerase II cis-regulatory region sequence-specific DNA binding"/>
    <property type="evidence" value="ECO:0007669"/>
    <property type="project" value="Ensembl"/>
</dbReference>
<dbReference type="CDD" id="cd00086">
    <property type="entry name" value="homeodomain"/>
    <property type="match status" value="1"/>
</dbReference>
<accession>A0A8C8VSM5</accession>
<evidence type="ECO:0000313" key="5">
    <source>
        <dbReference type="Proteomes" id="UP000694547"/>
    </source>
</evidence>
<keyword evidence="3" id="KW-0539">Nucleus</keyword>
<dbReference type="InterPro" id="IPR050460">
    <property type="entry name" value="Distal-less_Homeobox_TF"/>
</dbReference>
<keyword evidence="5" id="KW-1185">Reference proteome</keyword>
<evidence type="ECO:0000256" key="2">
    <source>
        <dbReference type="ARBA" id="ARBA00023155"/>
    </source>
</evidence>
<dbReference type="Ensembl" id="ENSPEMT00000005187.2">
    <property type="protein sequence ID" value="ENSPEMP00000003134.2"/>
    <property type="gene ID" value="ENSPEMG00000004265.2"/>
</dbReference>
<dbReference type="GeneTree" id="ENSGT00940000162259"/>
<dbReference type="PANTHER" id="PTHR24327">
    <property type="entry name" value="HOMEOBOX PROTEIN"/>
    <property type="match status" value="1"/>
</dbReference>
<dbReference type="GO" id="GO:0005654">
    <property type="term" value="C:nucleoplasm"/>
    <property type="evidence" value="ECO:0007669"/>
    <property type="project" value="Ensembl"/>
</dbReference>
<reference evidence="4 5" key="1">
    <citation type="submission" date="2018-10" db="EMBL/GenBank/DDBJ databases">
        <title>Improved assembly of the deer mouse Peromyscus maniculatus genome.</title>
        <authorList>
            <person name="Lassance J.-M."/>
            <person name="Hoekstra H.E."/>
        </authorList>
    </citation>
    <scope>NUCLEOTIDE SEQUENCE [LARGE SCALE GENOMIC DNA]</scope>
</reference>
<dbReference type="SUPFAM" id="SSF46689">
    <property type="entry name" value="Homeodomain-like"/>
    <property type="match status" value="1"/>
</dbReference>
<dbReference type="InterPro" id="IPR001356">
    <property type="entry name" value="HD"/>
</dbReference>
<dbReference type="PANTHER" id="PTHR24327:SF21">
    <property type="entry name" value="HOMEOBOX PROTEIN DLX-4"/>
    <property type="match status" value="1"/>
</dbReference>
<reference evidence="4" key="2">
    <citation type="submission" date="2025-08" db="UniProtKB">
        <authorList>
            <consortium name="Ensembl"/>
        </authorList>
    </citation>
    <scope>IDENTIFICATION</scope>
</reference>
<dbReference type="Proteomes" id="UP000694547">
    <property type="component" value="Chromosome 8"/>
</dbReference>
<evidence type="ECO:0000256" key="1">
    <source>
        <dbReference type="ARBA" id="ARBA00023125"/>
    </source>
</evidence>
<reference evidence="4" key="3">
    <citation type="submission" date="2025-09" db="UniProtKB">
        <authorList>
            <consortium name="Ensembl"/>
        </authorList>
    </citation>
    <scope>IDENTIFICATION</scope>
</reference>
<dbReference type="AlphaFoldDB" id="A0A8C8VSM5"/>
<dbReference type="GO" id="GO:0030154">
    <property type="term" value="P:cell differentiation"/>
    <property type="evidence" value="ECO:0007669"/>
    <property type="project" value="TreeGrafter"/>
</dbReference>
<dbReference type="InterPro" id="IPR009057">
    <property type="entry name" value="Homeodomain-like_sf"/>
</dbReference>
<organism evidence="4 5">
    <name type="scientific">Peromyscus maniculatus bairdii</name>
    <name type="common">Prairie deer mouse</name>
    <dbReference type="NCBI Taxonomy" id="230844"/>
    <lineage>
        <taxon>Eukaryota</taxon>
        <taxon>Metazoa</taxon>
        <taxon>Chordata</taxon>
        <taxon>Craniata</taxon>
        <taxon>Vertebrata</taxon>
        <taxon>Euteleostomi</taxon>
        <taxon>Mammalia</taxon>
        <taxon>Eutheria</taxon>
        <taxon>Euarchontoglires</taxon>
        <taxon>Glires</taxon>
        <taxon>Rodentia</taxon>
        <taxon>Myomorpha</taxon>
        <taxon>Muroidea</taxon>
        <taxon>Cricetidae</taxon>
        <taxon>Neotominae</taxon>
        <taxon>Peromyscus</taxon>
    </lineage>
</organism>
<evidence type="ECO:0000256" key="3">
    <source>
        <dbReference type="ARBA" id="ARBA00023242"/>
    </source>
</evidence>